<dbReference type="InterPro" id="IPR004474">
    <property type="entry name" value="LytR_CpsA_psr"/>
</dbReference>
<dbReference type="OrthoDB" id="9782542at2"/>
<proteinExistence type="inferred from homology"/>
<organism evidence="5 6">
    <name type="scientific">Bifidobacterium mongoliense DSM 21395</name>
    <dbReference type="NCBI Taxonomy" id="1437603"/>
    <lineage>
        <taxon>Bacteria</taxon>
        <taxon>Bacillati</taxon>
        <taxon>Actinomycetota</taxon>
        <taxon>Actinomycetes</taxon>
        <taxon>Bifidobacteriales</taxon>
        <taxon>Bifidobacteriaceae</taxon>
        <taxon>Bifidobacterium</taxon>
    </lineage>
</organism>
<keyword evidence="3" id="KW-0812">Transmembrane</keyword>
<evidence type="ECO:0000256" key="3">
    <source>
        <dbReference type="SAM" id="Phobius"/>
    </source>
</evidence>
<dbReference type="InterPro" id="IPR050922">
    <property type="entry name" value="LytR/CpsA/Psr_CW_biosynth"/>
</dbReference>
<comment type="caution">
    <text evidence="5">The sequence shown here is derived from an EMBL/GenBank/DDBJ whole genome shotgun (WGS) entry which is preliminary data.</text>
</comment>
<evidence type="ECO:0000313" key="5">
    <source>
        <dbReference type="EMBL" id="KFI80317.1"/>
    </source>
</evidence>
<feature type="region of interest" description="Disordered" evidence="2">
    <location>
        <begin position="369"/>
        <end position="440"/>
    </location>
</feature>
<dbReference type="Pfam" id="PF03816">
    <property type="entry name" value="LytR_cpsA_psr"/>
    <property type="match status" value="1"/>
</dbReference>
<evidence type="ECO:0000256" key="2">
    <source>
        <dbReference type="SAM" id="MobiDB-lite"/>
    </source>
</evidence>
<dbReference type="GeneID" id="93093659"/>
<feature type="compositionally biased region" description="Low complexity" evidence="2">
    <location>
        <begin position="379"/>
        <end position="414"/>
    </location>
</feature>
<dbReference type="RefSeq" id="WP_081882727.1">
    <property type="nucleotide sequence ID" value="NZ_JDUO01000001.1"/>
</dbReference>
<dbReference type="NCBIfam" id="TIGR00350">
    <property type="entry name" value="lytR_cpsA_psr"/>
    <property type="match status" value="1"/>
</dbReference>
<keyword evidence="3" id="KW-0472">Membrane</keyword>
<dbReference type="eggNOG" id="COG1316">
    <property type="taxonomic scope" value="Bacteria"/>
</dbReference>
<dbReference type="Gene3D" id="3.40.630.190">
    <property type="entry name" value="LCP protein"/>
    <property type="match status" value="1"/>
</dbReference>
<dbReference type="STRING" id="1437603.GCA_000771525_00095"/>
<comment type="similarity">
    <text evidence="1">Belongs to the LytR/CpsA/Psr (LCP) family.</text>
</comment>
<dbReference type="PANTHER" id="PTHR33392">
    <property type="entry name" value="POLYISOPRENYL-TEICHOIC ACID--PEPTIDOGLYCAN TEICHOIC ACID TRANSFERASE TAGU"/>
    <property type="match status" value="1"/>
</dbReference>
<dbReference type="Proteomes" id="UP000029082">
    <property type="component" value="Unassembled WGS sequence"/>
</dbReference>
<evidence type="ECO:0000256" key="1">
    <source>
        <dbReference type="ARBA" id="ARBA00006068"/>
    </source>
</evidence>
<keyword evidence="6" id="KW-1185">Reference proteome</keyword>
<feature type="transmembrane region" description="Helical" evidence="3">
    <location>
        <begin position="36"/>
        <end position="57"/>
    </location>
</feature>
<evidence type="ECO:0000313" key="6">
    <source>
        <dbReference type="Proteomes" id="UP000029082"/>
    </source>
</evidence>
<dbReference type="AlphaFoldDB" id="A0A087CAL7"/>
<sequence length="469" mass="49760">MTSHRNDGKLPNIGGWRTPRPLHSAGYRVLHRLRSVTAASIIAALTFAGTAVGATLLEFNSIVKEQGIAVLTQNGSKAEADPVDPNAGKPISFLLLGQDTRDGAGNAALSGSHDSEDAGTHQSDTTMVVQISADRSYVNIVSIPRDSLVNVPSCETPKGTIPAQYDVMFNSIFNTAWDRGGGLEAAASCTMHAVNALTGLDLQQFIVVDFAGLRDMIDAIGGVTICVPEDTKDTYTDLDLKRGLRHLDGTHATMYARMRHGTGTDGSDIMRTTRQQYLIKQLVNEARSKSLFTNTSQIYQLGKAALKSLNMSSGLANLPALAGLALSLKNLDTAHVYAQTIPVVPAPSDPAARVVWSTTADEVWTKLRKDKALTEHDQAAPTTQNDATTNDDQPSPSDSESASATPTPTATPDPKTGLITQQDGSLLDPNTGGIVDPQNGTIRDANTGQYIGIADRYLNATVCAVPAQK</sequence>
<dbReference type="PANTHER" id="PTHR33392:SF6">
    <property type="entry name" value="POLYISOPRENYL-TEICHOIC ACID--PEPTIDOGLYCAN TEICHOIC ACID TRANSFERASE TAGU"/>
    <property type="match status" value="1"/>
</dbReference>
<protein>
    <submittedName>
        <fullName evidence="5">Transcriptional regulator</fullName>
    </submittedName>
</protein>
<keyword evidence="3" id="KW-1133">Transmembrane helix</keyword>
<feature type="compositionally biased region" description="Basic and acidic residues" evidence="2">
    <location>
        <begin position="369"/>
        <end position="378"/>
    </location>
</feature>
<evidence type="ECO:0000259" key="4">
    <source>
        <dbReference type="Pfam" id="PF03816"/>
    </source>
</evidence>
<name>A0A087CAL7_9BIFI</name>
<reference evidence="5 6" key="1">
    <citation type="submission" date="2014-03" db="EMBL/GenBank/DDBJ databases">
        <title>Genomics of Bifidobacteria.</title>
        <authorList>
            <person name="Ventura M."/>
            <person name="Milani C."/>
            <person name="Lugli G.A."/>
        </authorList>
    </citation>
    <scope>NUCLEOTIDE SEQUENCE [LARGE SCALE GENOMIC DNA]</scope>
    <source>
        <strain evidence="5 6">DSM 21395</strain>
    </source>
</reference>
<dbReference type="EMBL" id="JGZE01000001">
    <property type="protein sequence ID" value="KFI80317.1"/>
    <property type="molecule type" value="Genomic_DNA"/>
</dbReference>
<gene>
    <name evidence="5" type="ORF">BMON_0189</name>
</gene>
<accession>A0A087CAL7</accession>
<feature type="domain" description="Cell envelope-related transcriptional attenuator" evidence="4">
    <location>
        <begin position="123"/>
        <end position="287"/>
    </location>
</feature>